<feature type="transmembrane region" description="Helical" evidence="1">
    <location>
        <begin position="77"/>
        <end position="99"/>
    </location>
</feature>
<dbReference type="EMBL" id="AZFQ01000055">
    <property type="protein sequence ID" value="KRL96771.1"/>
    <property type="molecule type" value="Genomic_DNA"/>
</dbReference>
<evidence type="ECO:0000313" key="3">
    <source>
        <dbReference type="Proteomes" id="UP000051166"/>
    </source>
</evidence>
<feature type="transmembrane region" description="Helical" evidence="1">
    <location>
        <begin position="6"/>
        <end position="28"/>
    </location>
</feature>
<reference evidence="2 3" key="1">
    <citation type="journal article" date="2015" name="Genome Announc.">
        <title>Expanding the biotechnology potential of lactobacilli through comparative genomics of 213 strains and associated genera.</title>
        <authorList>
            <person name="Sun Z."/>
            <person name="Harris H.M."/>
            <person name="McCann A."/>
            <person name="Guo C."/>
            <person name="Argimon S."/>
            <person name="Zhang W."/>
            <person name="Yang X."/>
            <person name="Jeffery I.B."/>
            <person name="Cooney J.C."/>
            <person name="Kagawa T.F."/>
            <person name="Liu W."/>
            <person name="Song Y."/>
            <person name="Salvetti E."/>
            <person name="Wrobel A."/>
            <person name="Rasinkangas P."/>
            <person name="Parkhill J."/>
            <person name="Rea M.C."/>
            <person name="O'Sullivan O."/>
            <person name="Ritari J."/>
            <person name="Douillard F.P."/>
            <person name="Paul Ross R."/>
            <person name="Yang R."/>
            <person name="Briner A.E."/>
            <person name="Felis G.E."/>
            <person name="de Vos W.M."/>
            <person name="Barrangou R."/>
            <person name="Klaenhammer T.R."/>
            <person name="Caufield P.W."/>
            <person name="Cui Y."/>
            <person name="Zhang H."/>
            <person name="O'Toole P.W."/>
        </authorList>
    </citation>
    <scope>NUCLEOTIDE SEQUENCE [LARGE SCALE GENOMIC DNA]</scope>
    <source>
        <strain evidence="2 3">DSM 16230</strain>
    </source>
</reference>
<evidence type="ECO:0000313" key="2">
    <source>
        <dbReference type="EMBL" id="KRL96771.1"/>
    </source>
</evidence>
<dbReference type="PATRIC" id="fig|1423801.4.peg.2096"/>
<proteinExistence type="predicted"/>
<dbReference type="OrthoDB" id="2988652at2"/>
<feature type="transmembrane region" description="Helical" evidence="1">
    <location>
        <begin position="111"/>
        <end position="132"/>
    </location>
</feature>
<keyword evidence="3" id="KW-1185">Reference proteome</keyword>
<dbReference type="AlphaFoldDB" id="A0A0R1V045"/>
<dbReference type="Gene3D" id="1.10.1760.20">
    <property type="match status" value="1"/>
</dbReference>
<feature type="transmembrane region" description="Helical" evidence="1">
    <location>
        <begin position="40"/>
        <end position="57"/>
    </location>
</feature>
<gene>
    <name evidence="2" type="ORF">FD50_GL002052</name>
</gene>
<dbReference type="InterPro" id="IPR009825">
    <property type="entry name" value="ECF_substrate-spec-like"/>
</dbReference>
<dbReference type="Pfam" id="PF07155">
    <property type="entry name" value="ECF-ribofla_trS"/>
    <property type="match status" value="1"/>
</dbReference>
<accession>A0A0R1V045</accession>
<keyword evidence="1" id="KW-1133">Transmembrane helix</keyword>
<feature type="transmembrane region" description="Helical" evidence="1">
    <location>
        <begin position="144"/>
        <end position="171"/>
    </location>
</feature>
<name>A0A0R1V045_9LACO</name>
<organism evidence="2 3">
    <name type="scientific">Liquorilactobacillus satsumensis DSM 16230 = JCM 12392</name>
    <dbReference type="NCBI Taxonomy" id="1423801"/>
    <lineage>
        <taxon>Bacteria</taxon>
        <taxon>Bacillati</taxon>
        <taxon>Bacillota</taxon>
        <taxon>Bacilli</taxon>
        <taxon>Lactobacillales</taxon>
        <taxon>Lactobacillaceae</taxon>
        <taxon>Liquorilactobacillus</taxon>
    </lineage>
</organism>
<keyword evidence="1" id="KW-0812">Transmembrane</keyword>
<evidence type="ECO:0000256" key="1">
    <source>
        <dbReference type="SAM" id="Phobius"/>
    </source>
</evidence>
<sequence length="185" mass="19722">MRKEQNSLKMIVLTGLFAAIIYLGIFILRIPIPALVGRPFIHFGNTLAALAVLFLGLRNGVLAGAIGLGGFDILNGYALTSWLTILEVIIVGIVLNAVFKAFGYQDTKRNIILLGITAGATKILTSYCTAIIEALMVGTSFKTAIVASFLSLPATVINSISTAICVPLLYFTFRTVISATTHGSR</sequence>
<dbReference type="STRING" id="1423801.FD50_GL002052"/>
<keyword evidence="1" id="KW-0472">Membrane</keyword>
<dbReference type="GeneID" id="98309266"/>
<dbReference type="GO" id="GO:0016020">
    <property type="term" value="C:membrane"/>
    <property type="evidence" value="ECO:0007669"/>
    <property type="project" value="InterPro"/>
</dbReference>
<comment type="caution">
    <text evidence="2">The sequence shown here is derived from an EMBL/GenBank/DDBJ whole genome shotgun (WGS) entry which is preliminary data.</text>
</comment>
<dbReference type="RefSeq" id="WP_056961982.1">
    <property type="nucleotide sequence ID" value="NZ_AZFQ01000055.1"/>
</dbReference>
<dbReference type="Proteomes" id="UP000051166">
    <property type="component" value="Unassembled WGS sequence"/>
</dbReference>
<protein>
    <submittedName>
        <fullName evidence="2">Membrane protein</fullName>
    </submittedName>
</protein>